<dbReference type="OrthoDB" id="5584477at2759"/>
<evidence type="ECO:0000313" key="4">
    <source>
        <dbReference type="Proteomes" id="UP000242474"/>
    </source>
</evidence>
<dbReference type="PANTHER" id="PTHR38248">
    <property type="entry name" value="FUNK1 6"/>
    <property type="match status" value="1"/>
</dbReference>
<organism evidence="3 4">
    <name type="scientific">Coemansia reversa (strain ATCC 12441 / NRRL 1564)</name>
    <dbReference type="NCBI Taxonomy" id="763665"/>
    <lineage>
        <taxon>Eukaryota</taxon>
        <taxon>Fungi</taxon>
        <taxon>Fungi incertae sedis</taxon>
        <taxon>Zoopagomycota</taxon>
        <taxon>Kickxellomycotina</taxon>
        <taxon>Kickxellomycetes</taxon>
        <taxon>Kickxellales</taxon>
        <taxon>Kickxellaceae</taxon>
        <taxon>Coemansia</taxon>
    </lineage>
</organism>
<keyword evidence="4" id="KW-1185">Reference proteome</keyword>
<evidence type="ECO:0000256" key="1">
    <source>
        <dbReference type="SAM" id="MobiDB-lite"/>
    </source>
</evidence>
<feature type="compositionally biased region" description="Polar residues" evidence="1">
    <location>
        <begin position="1"/>
        <end position="20"/>
    </location>
</feature>
<feature type="domain" description="Fungal-type protein kinase" evidence="2">
    <location>
        <begin position="261"/>
        <end position="612"/>
    </location>
</feature>
<dbReference type="Pfam" id="PF17667">
    <property type="entry name" value="Pkinase_fungal"/>
    <property type="match status" value="1"/>
</dbReference>
<protein>
    <recommendedName>
        <fullName evidence="2">Fungal-type protein kinase domain-containing protein</fullName>
    </recommendedName>
</protein>
<reference evidence="3 4" key="1">
    <citation type="journal article" date="2015" name="Genome Biol. Evol.">
        <title>Phylogenomic analyses indicate that early fungi evolved digesting cell walls of algal ancestors of land plants.</title>
        <authorList>
            <person name="Chang Y."/>
            <person name="Wang S."/>
            <person name="Sekimoto S."/>
            <person name="Aerts A.L."/>
            <person name="Choi C."/>
            <person name="Clum A."/>
            <person name="LaButti K.M."/>
            <person name="Lindquist E.A."/>
            <person name="Yee Ngan C."/>
            <person name="Ohm R.A."/>
            <person name="Salamov A.A."/>
            <person name="Grigoriev I.V."/>
            <person name="Spatafora J.W."/>
            <person name="Berbee M.L."/>
        </authorList>
    </citation>
    <scope>NUCLEOTIDE SEQUENCE [LARGE SCALE GENOMIC DNA]</scope>
    <source>
        <strain evidence="3 4">NRRL 1564</strain>
    </source>
</reference>
<dbReference type="InterPro" id="IPR040976">
    <property type="entry name" value="Pkinase_fungal"/>
</dbReference>
<dbReference type="InterPro" id="IPR011009">
    <property type="entry name" value="Kinase-like_dom_sf"/>
</dbReference>
<accession>A0A2G5B1B3</accession>
<dbReference type="PANTHER" id="PTHR38248:SF2">
    <property type="entry name" value="FUNK1 11"/>
    <property type="match status" value="1"/>
</dbReference>
<evidence type="ECO:0000313" key="3">
    <source>
        <dbReference type="EMBL" id="PIA12803.1"/>
    </source>
</evidence>
<dbReference type="EMBL" id="KZ303568">
    <property type="protein sequence ID" value="PIA12803.1"/>
    <property type="molecule type" value="Genomic_DNA"/>
</dbReference>
<sequence>MTTGSWHAKATQNESETIPSKKNRCRPAFNNPSETYGNSVGQELSAELGISASGCTPIKPTLQRNNTVSSCGITSAQIPQSHKHEAMRDVESYLEKEVPSIVEMAAPYEETYQIEADRIADAIVKDLEKRLEGADTVDFNSTSPVASSGTQFESSAYSSDSDFSRIQLLCANKPGTNKANLCWYFQSLICFVVCRIQQLASTDLDVIGSDMKPWRLVIPTVQMEFKCRDEMESERIDIGIIAVPINITIDDFYSTTASDTRTQSNTAKSNPGYVDMLLVVEAKQIMSSVNLELVRVQLFRYTRNIYQMQHNRQLLWGMVICGTLVQVYTFIPSHASASPSMDITTQDGRSLFIQLLVNWSYCEDYHLGYDPTIKYLDDIHCWEIQVTIEDSNNNGSIRNHSMTGSEPHVQTFYSDTILVNANCLFGRHTQCFTAVAERPTIKCPISSMVSTVNIKDSWPEAEMDVSKDLRDEIQQLRKIRSCLSSNSELRNIYPVIEAGGRVHIQHSSQGDWALDYVQCRISANIDNLMQPSSVCVHKRVATSPVRRPLNKLNSVYKLIIVMADAMQCHGTIVDKCKILHCDISMNNVLFMKEGEDVKGLLIDFDCAFNLDNPGNIPCTECTGLCHL</sequence>
<dbReference type="SUPFAM" id="SSF56112">
    <property type="entry name" value="Protein kinase-like (PK-like)"/>
    <property type="match status" value="1"/>
</dbReference>
<feature type="region of interest" description="Disordered" evidence="1">
    <location>
        <begin position="1"/>
        <end position="38"/>
    </location>
</feature>
<proteinExistence type="predicted"/>
<gene>
    <name evidence="3" type="ORF">COEREDRAFT_12157</name>
</gene>
<evidence type="ECO:0000259" key="2">
    <source>
        <dbReference type="Pfam" id="PF17667"/>
    </source>
</evidence>
<dbReference type="Proteomes" id="UP000242474">
    <property type="component" value="Unassembled WGS sequence"/>
</dbReference>
<name>A0A2G5B1B3_COERN</name>
<dbReference type="AlphaFoldDB" id="A0A2G5B1B3"/>